<evidence type="ECO:0000313" key="5">
    <source>
        <dbReference type="EMBL" id="TGJ72944.1"/>
    </source>
</evidence>
<reference evidence="5 6" key="1">
    <citation type="submission" date="2019-03" db="EMBL/GenBank/DDBJ databases">
        <title>Nematode-trapping fungi genome.</title>
        <authorList>
            <person name="Vidal-Diez De Ulzurrun G."/>
        </authorList>
    </citation>
    <scope>NUCLEOTIDE SEQUENCE [LARGE SCALE GENOMIC DNA]</scope>
    <source>
        <strain evidence="5 6">TWF154</strain>
    </source>
</reference>
<dbReference type="PANTHER" id="PTHR11559">
    <property type="entry name" value="CARBOXYLESTERASE"/>
    <property type="match status" value="1"/>
</dbReference>
<feature type="domain" description="Carboxylesterase type B" evidence="4">
    <location>
        <begin position="213"/>
        <end position="690"/>
    </location>
</feature>
<organism evidence="5 6">
    <name type="scientific">Orbilia oligospora</name>
    <name type="common">Nematode-trapping fungus</name>
    <name type="synonym">Arthrobotrys oligospora</name>
    <dbReference type="NCBI Taxonomy" id="2813651"/>
    <lineage>
        <taxon>Eukaryota</taxon>
        <taxon>Fungi</taxon>
        <taxon>Dikarya</taxon>
        <taxon>Ascomycota</taxon>
        <taxon>Pezizomycotina</taxon>
        <taxon>Orbiliomycetes</taxon>
        <taxon>Orbiliales</taxon>
        <taxon>Orbiliaceae</taxon>
        <taxon>Orbilia</taxon>
    </lineage>
</organism>
<dbReference type="InterPro" id="IPR050309">
    <property type="entry name" value="Type-B_Carboxylest/Lipase"/>
</dbReference>
<dbReference type="GO" id="GO:0016787">
    <property type="term" value="F:hydrolase activity"/>
    <property type="evidence" value="ECO:0007669"/>
    <property type="project" value="UniProtKB-KW"/>
</dbReference>
<dbReference type="PROSITE" id="PS00941">
    <property type="entry name" value="CARBOXYLESTERASE_B_2"/>
    <property type="match status" value="1"/>
</dbReference>
<evidence type="ECO:0000256" key="2">
    <source>
        <dbReference type="ARBA" id="ARBA00022801"/>
    </source>
</evidence>
<evidence type="ECO:0000256" key="1">
    <source>
        <dbReference type="ARBA" id="ARBA00005964"/>
    </source>
</evidence>
<keyword evidence="2" id="KW-0378">Hydrolase</keyword>
<gene>
    <name evidence="5" type="ORF">EYR41_000068</name>
</gene>
<keyword evidence="3" id="KW-0472">Membrane</keyword>
<dbReference type="EMBL" id="SOZJ01000001">
    <property type="protein sequence ID" value="TGJ72944.1"/>
    <property type="molecule type" value="Genomic_DNA"/>
</dbReference>
<comment type="caution">
    <text evidence="5">The sequence shown here is derived from an EMBL/GenBank/DDBJ whole genome shotgun (WGS) entry which is preliminary data.</text>
</comment>
<feature type="transmembrane region" description="Helical" evidence="3">
    <location>
        <begin position="12"/>
        <end position="31"/>
    </location>
</feature>
<evidence type="ECO:0000313" key="6">
    <source>
        <dbReference type="Proteomes" id="UP000297595"/>
    </source>
</evidence>
<name>A0A8H2HNL0_ORBOL</name>
<accession>A0A8H2HNL0</accession>
<comment type="similarity">
    <text evidence="1">Belongs to the type-B carboxylesterase/lipase family.</text>
</comment>
<proteinExistence type="inferred from homology"/>
<dbReference type="SUPFAM" id="SSF53474">
    <property type="entry name" value="alpha/beta-Hydrolases"/>
    <property type="match status" value="1"/>
</dbReference>
<dbReference type="OrthoDB" id="408631at2759"/>
<dbReference type="Pfam" id="PF00135">
    <property type="entry name" value="COesterase"/>
    <property type="match status" value="1"/>
</dbReference>
<keyword evidence="3" id="KW-0812">Transmembrane</keyword>
<dbReference type="InterPro" id="IPR019819">
    <property type="entry name" value="Carboxylesterase_B_CS"/>
</dbReference>
<protein>
    <recommendedName>
        <fullName evidence="4">Carboxylesterase type B domain-containing protein</fullName>
    </recommendedName>
</protein>
<dbReference type="InterPro" id="IPR029058">
    <property type="entry name" value="AB_hydrolase_fold"/>
</dbReference>
<dbReference type="InterPro" id="IPR002018">
    <property type="entry name" value="CarbesteraseB"/>
</dbReference>
<evidence type="ECO:0000259" key="4">
    <source>
        <dbReference type="Pfam" id="PF00135"/>
    </source>
</evidence>
<dbReference type="Proteomes" id="UP000297595">
    <property type="component" value="Unassembled WGS sequence"/>
</dbReference>
<evidence type="ECO:0000256" key="3">
    <source>
        <dbReference type="SAM" id="Phobius"/>
    </source>
</evidence>
<sequence>MHRRVSLLTLQLSNTVISMAIISTLIIAFNFSQVLSLSQGVLASPTQKAQPISDLTLSILTDNDLTGKHNNSSSKAVLIESTHSYTDAPGACAQISESLWSPTPQASFSSGLKISLSYQTFLSKYPSSQLFWIASPSCTAIDTLGHSHTVSCHKRLPVLCTNTAPLSNGTFTDNTSPQWHVTRKIGVNGPEIKGYRDQIGFRFFGLRYTPQPARFTQSSVIKYTSNDPKISGLNYPPICLQNMNNAGTLSGVEDCLFLNLWTPYLPGKSASPKNLKPVLFWIHGGGLTQGSANEPPADGGMFSSRGDVVFVAIHYRLGNLGWLGINNVTVPSGEGNGNYGLGDMQTALQWVKENIKYFGGDKNKVTIMGESGGAIAVRALLASKKSKGLVSGAIIQSGAWGAPPEKGEIEYISLQKSVATLAGDIVTRLGCGNLDISDKLACLRTLSTHRIGLGAYANYPLVDSRLLTGSLSTTGKGPGYTVPVPILLGIVRDDIGPFTSMLYGTTNIQDYFDLIGPLLLSEDVSHLAQNPIFSAPPTVEAAEAAFNISTRIMTDYCFTCLTWSTGYSLAKHKVVPSVYMYEFNRTYMLPFWSPLPCNPPQTPEKPLGDFSKEYYKCHTGELPYTFGTMGYMGMPDRDDGGDTVFMQWMLDLWASFVRTGNPNPDKGFLKARGYLNTISKVEKEGEWKKAVGNIGAKDVRLMQLEGAVMKRYSELEQCEAMGMELEYYE</sequence>
<dbReference type="PROSITE" id="PS00122">
    <property type="entry name" value="CARBOXYLESTERASE_B_1"/>
    <property type="match status" value="1"/>
</dbReference>
<dbReference type="Gene3D" id="3.40.50.1820">
    <property type="entry name" value="alpha/beta hydrolase"/>
    <property type="match status" value="1"/>
</dbReference>
<keyword evidence="3" id="KW-1133">Transmembrane helix</keyword>
<dbReference type="AlphaFoldDB" id="A0A8H2HNL0"/>
<dbReference type="InterPro" id="IPR019826">
    <property type="entry name" value="Carboxylesterase_B_AS"/>
</dbReference>